<feature type="domain" description="Plasmodium RESA N-terminal" evidence="2">
    <location>
        <begin position="237"/>
        <end position="359"/>
    </location>
</feature>
<organism evidence="3 4">
    <name type="scientific">Plasmodium vivax (strain Brazil I)</name>
    <dbReference type="NCBI Taxonomy" id="1033975"/>
    <lineage>
        <taxon>Eukaryota</taxon>
        <taxon>Sar</taxon>
        <taxon>Alveolata</taxon>
        <taxon>Apicomplexa</taxon>
        <taxon>Aconoidasida</taxon>
        <taxon>Haemosporida</taxon>
        <taxon>Plasmodiidae</taxon>
        <taxon>Plasmodium</taxon>
        <taxon>Plasmodium (Plasmodium)</taxon>
    </lineage>
</organism>
<evidence type="ECO:0000259" key="2">
    <source>
        <dbReference type="Pfam" id="PF09687"/>
    </source>
</evidence>
<dbReference type="InterPro" id="IPR019111">
    <property type="entry name" value="PRESA_N"/>
</dbReference>
<name>A0A0J9SZN7_PLAV1</name>
<evidence type="ECO:0000313" key="4">
    <source>
        <dbReference type="Proteomes" id="UP000053327"/>
    </source>
</evidence>
<evidence type="ECO:0000313" key="3">
    <source>
        <dbReference type="EMBL" id="KMZ88620.1"/>
    </source>
</evidence>
<feature type="region of interest" description="Disordered" evidence="1">
    <location>
        <begin position="1"/>
        <end position="30"/>
    </location>
</feature>
<sequence length="372" mass="43900">MPNNMDSRSFKREEYSSSNEITAESSTSSEIELIENDDSLLSDADEHDYLLSEQDNECTDISHLDLTCDDEIIRINVEDEDFMSTDATMEYNEELEEITMNTMQVENMVGEVLIGRNDEFSPSHLNEEPNEEQLDEYTHLGNITQPDAQFDDITNQGITIHQDIESDDYTQHGDIIQHDVHSREYTYHGNIIDYNAQSENGTYRANIIRRGPYTIIEFDRMELHYNYSILKLWDTIKERRLGDELTNPEDLIEDKIVYHIYNFFHSLERCKYFSLKNKLNKLCDYIVRKYNVPTEVKVHEWDMTISYILSDLLKKDAQDYFELCDLIENGMCERLKFVQFINEKKRSWSMSTNMIFRSWADVLALKLIIHAQ</sequence>
<gene>
    <name evidence="3" type="ORF">PVBG_04829</name>
</gene>
<dbReference type="AlphaFoldDB" id="A0A0J9SZN7"/>
<dbReference type="Gene3D" id="6.10.280.180">
    <property type="entry name" value="Plasmodium RESA, N-terminal helical domain"/>
    <property type="match status" value="1"/>
</dbReference>
<dbReference type="EMBL" id="KQ234761">
    <property type="protein sequence ID" value="KMZ88620.1"/>
    <property type="molecule type" value="Genomic_DNA"/>
</dbReference>
<dbReference type="Proteomes" id="UP000053327">
    <property type="component" value="Unassembled WGS sequence"/>
</dbReference>
<feature type="compositionally biased region" description="Low complexity" evidence="1">
    <location>
        <begin position="16"/>
        <end position="30"/>
    </location>
</feature>
<dbReference type="OrthoDB" id="381061at2759"/>
<evidence type="ECO:0000256" key="1">
    <source>
        <dbReference type="SAM" id="MobiDB-lite"/>
    </source>
</evidence>
<protein>
    <recommendedName>
        <fullName evidence="2">Plasmodium RESA N-terminal domain-containing protein</fullName>
    </recommendedName>
</protein>
<proteinExistence type="predicted"/>
<reference evidence="3 4" key="1">
    <citation type="submission" date="2011-08" db="EMBL/GenBank/DDBJ databases">
        <title>The Genome Sequence of Plasmodium vivax Brazil I.</title>
        <authorList>
            <consortium name="The Broad Institute Genome Sequencing Platform"/>
            <consortium name="The Broad Institute Genome Sequencing Center for Infectious Disease"/>
            <person name="Neafsey D."/>
            <person name="Carlton J."/>
            <person name="Barnwell J."/>
            <person name="Collins W."/>
            <person name="Escalante A."/>
            <person name="Mullikin J."/>
            <person name="Saul A."/>
            <person name="Guigo R."/>
            <person name="Camara F."/>
            <person name="Young S.K."/>
            <person name="Zeng Q."/>
            <person name="Gargeya S."/>
            <person name="Fitzgerald M."/>
            <person name="Haas B."/>
            <person name="Abouelleil A."/>
            <person name="Alvarado L."/>
            <person name="Arachchi H.M."/>
            <person name="Berlin A."/>
            <person name="Brown A."/>
            <person name="Chapman S.B."/>
            <person name="Chen Z."/>
            <person name="Dunbar C."/>
            <person name="Freedman E."/>
            <person name="Gearin G."/>
            <person name="Gellesch M."/>
            <person name="Goldberg J."/>
            <person name="Griggs A."/>
            <person name="Gujja S."/>
            <person name="Heiman D."/>
            <person name="Howarth C."/>
            <person name="Larson L."/>
            <person name="Lui A."/>
            <person name="MacDonald P.J.P."/>
            <person name="Montmayeur A."/>
            <person name="Murphy C."/>
            <person name="Neiman D."/>
            <person name="Pearson M."/>
            <person name="Priest M."/>
            <person name="Roberts A."/>
            <person name="Saif S."/>
            <person name="Shea T."/>
            <person name="Shenoy N."/>
            <person name="Sisk P."/>
            <person name="Stolte C."/>
            <person name="Sykes S."/>
            <person name="Wortman J."/>
            <person name="Nusbaum C."/>
            <person name="Birren B."/>
        </authorList>
    </citation>
    <scope>NUCLEOTIDE SEQUENCE [LARGE SCALE GENOMIC DNA]</scope>
    <source>
        <strain evidence="3 4">Brazil I</strain>
    </source>
</reference>
<accession>A0A0J9SZN7</accession>
<dbReference type="InterPro" id="IPR044885">
    <property type="entry name" value="PRESA_N_sf"/>
</dbReference>
<dbReference type="Pfam" id="PF09687">
    <property type="entry name" value="PRESAN"/>
    <property type="match status" value="1"/>
</dbReference>